<keyword evidence="1" id="KW-0812">Transmembrane</keyword>
<name>A0ABV0BNJ3_9SPHI</name>
<dbReference type="Pfam" id="PF13858">
    <property type="entry name" value="DUF4199"/>
    <property type="match status" value="1"/>
</dbReference>
<reference evidence="2 3" key="1">
    <citation type="submission" date="2024-04" db="EMBL/GenBank/DDBJ databases">
        <title>WGS of bacteria from Torrens River.</title>
        <authorList>
            <person name="Wyrsch E.R."/>
            <person name="Drigo B."/>
        </authorList>
    </citation>
    <scope>NUCLEOTIDE SEQUENCE [LARGE SCALE GENOMIC DNA]</scope>
    <source>
        <strain evidence="2 3">TWI391</strain>
    </source>
</reference>
<keyword evidence="1" id="KW-0472">Membrane</keyword>
<feature type="transmembrane region" description="Helical" evidence="1">
    <location>
        <begin position="12"/>
        <end position="35"/>
    </location>
</feature>
<dbReference type="Proteomes" id="UP001409291">
    <property type="component" value="Unassembled WGS sequence"/>
</dbReference>
<dbReference type="RefSeq" id="WP_339423167.1">
    <property type="nucleotide sequence ID" value="NZ_JBDJLH010000005.1"/>
</dbReference>
<keyword evidence="1" id="KW-1133">Transmembrane helix</keyword>
<comment type="caution">
    <text evidence="2">The sequence shown here is derived from an EMBL/GenBank/DDBJ whole genome shotgun (WGS) entry which is preliminary data.</text>
</comment>
<organism evidence="2 3">
    <name type="scientific">Sphingobacterium kitahiroshimense</name>
    <dbReference type="NCBI Taxonomy" id="470446"/>
    <lineage>
        <taxon>Bacteria</taxon>
        <taxon>Pseudomonadati</taxon>
        <taxon>Bacteroidota</taxon>
        <taxon>Sphingobacteriia</taxon>
        <taxon>Sphingobacteriales</taxon>
        <taxon>Sphingobacteriaceae</taxon>
        <taxon>Sphingobacterium</taxon>
    </lineage>
</organism>
<proteinExistence type="predicted"/>
<evidence type="ECO:0000313" key="3">
    <source>
        <dbReference type="Proteomes" id="UP001409291"/>
    </source>
</evidence>
<evidence type="ECO:0000313" key="2">
    <source>
        <dbReference type="EMBL" id="MEN5375985.1"/>
    </source>
</evidence>
<gene>
    <name evidence="2" type="ORF">ABE541_01810</name>
</gene>
<accession>A0ABV0BNJ3</accession>
<sequence length="198" mass="21988">MEVGVDKNSKITSILYGVGLGVISFILGLCSIYVVKPLEGSALLQYSNPFFNFILFLGVTVLITFALRKKMGGIWDFSKALKCIYIMLVINHLVASVSTFTYLKYVEPTLQEENFHVMMNARIESMERSTGFASEEEKQKTIDVSIEQMEKDNESVANMTLGARAKGFIITLLPYFLFALMLAALTKNGQKASSNPAV</sequence>
<dbReference type="InterPro" id="IPR025250">
    <property type="entry name" value="DUF4199"/>
</dbReference>
<protein>
    <submittedName>
        <fullName evidence="2">DUF4199 domain-containing protein</fullName>
    </submittedName>
</protein>
<keyword evidence="3" id="KW-1185">Reference proteome</keyword>
<feature type="transmembrane region" description="Helical" evidence="1">
    <location>
        <begin position="167"/>
        <end position="185"/>
    </location>
</feature>
<evidence type="ECO:0000256" key="1">
    <source>
        <dbReference type="SAM" id="Phobius"/>
    </source>
</evidence>
<feature type="transmembrane region" description="Helical" evidence="1">
    <location>
        <begin position="80"/>
        <end position="103"/>
    </location>
</feature>
<feature type="transmembrane region" description="Helical" evidence="1">
    <location>
        <begin position="50"/>
        <end position="68"/>
    </location>
</feature>
<dbReference type="EMBL" id="JBDJNQ010000001">
    <property type="protein sequence ID" value="MEN5375985.1"/>
    <property type="molecule type" value="Genomic_DNA"/>
</dbReference>